<feature type="domain" description="Histidine kinase" evidence="9">
    <location>
        <begin position="98"/>
        <end position="310"/>
    </location>
</feature>
<dbReference type="GO" id="GO:0000155">
    <property type="term" value="F:phosphorelay sensor kinase activity"/>
    <property type="evidence" value="ECO:0007669"/>
    <property type="project" value="InterPro"/>
</dbReference>
<dbReference type="PANTHER" id="PTHR43065:SF10">
    <property type="entry name" value="PEROXIDE STRESS-ACTIVATED HISTIDINE KINASE MAK3"/>
    <property type="match status" value="1"/>
</dbReference>
<dbReference type="InterPro" id="IPR036890">
    <property type="entry name" value="HATPase_C_sf"/>
</dbReference>
<dbReference type="AlphaFoldDB" id="A0A7M1B9M2"/>
<keyword evidence="8" id="KW-0902">Two-component regulatory system</keyword>
<dbReference type="SUPFAM" id="SSF55874">
    <property type="entry name" value="ATPase domain of HSP90 chaperone/DNA topoisomerase II/histidine kinase"/>
    <property type="match status" value="1"/>
</dbReference>
<gene>
    <name evidence="10" type="ORF">FM071_08910</name>
</gene>
<evidence type="ECO:0000256" key="2">
    <source>
        <dbReference type="ARBA" id="ARBA00012438"/>
    </source>
</evidence>
<evidence type="ECO:0000259" key="9">
    <source>
        <dbReference type="PROSITE" id="PS50109"/>
    </source>
</evidence>
<organism evidence="10 11">
    <name type="scientific">Sulfurimonas paralvinellae</name>
    <dbReference type="NCBI Taxonomy" id="317658"/>
    <lineage>
        <taxon>Bacteria</taxon>
        <taxon>Pseudomonadati</taxon>
        <taxon>Campylobacterota</taxon>
        <taxon>Epsilonproteobacteria</taxon>
        <taxon>Campylobacterales</taxon>
        <taxon>Sulfurimonadaceae</taxon>
        <taxon>Sulfurimonas</taxon>
    </lineage>
</organism>
<keyword evidence="11" id="KW-1185">Reference proteome</keyword>
<dbReference type="SUPFAM" id="SSF47384">
    <property type="entry name" value="Homodimeric domain of signal transducing histidine kinase"/>
    <property type="match status" value="1"/>
</dbReference>
<dbReference type="InterPro" id="IPR003594">
    <property type="entry name" value="HATPase_dom"/>
</dbReference>
<dbReference type="InterPro" id="IPR005467">
    <property type="entry name" value="His_kinase_dom"/>
</dbReference>
<evidence type="ECO:0000256" key="8">
    <source>
        <dbReference type="ARBA" id="ARBA00023012"/>
    </source>
</evidence>
<dbReference type="CDD" id="cd00082">
    <property type="entry name" value="HisKA"/>
    <property type="match status" value="1"/>
</dbReference>
<dbReference type="RefSeq" id="WP_193110663.1">
    <property type="nucleotide sequence ID" value="NZ_CP041406.1"/>
</dbReference>
<evidence type="ECO:0000256" key="6">
    <source>
        <dbReference type="ARBA" id="ARBA00022777"/>
    </source>
</evidence>
<dbReference type="EMBL" id="CP041406">
    <property type="protein sequence ID" value="QOP46404.1"/>
    <property type="molecule type" value="Genomic_DNA"/>
</dbReference>
<comment type="catalytic activity">
    <reaction evidence="1">
        <text>ATP + protein L-histidine = ADP + protein N-phospho-L-histidine.</text>
        <dbReference type="EC" id="2.7.13.3"/>
    </reaction>
</comment>
<evidence type="ECO:0000313" key="10">
    <source>
        <dbReference type="EMBL" id="QOP46404.1"/>
    </source>
</evidence>
<dbReference type="PRINTS" id="PR00344">
    <property type="entry name" value="BCTRLSENSOR"/>
</dbReference>
<keyword evidence="7" id="KW-0067">ATP-binding</keyword>
<accession>A0A7M1B9M2</accession>
<dbReference type="InterPro" id="IPR036097">
    <property type="entry name" value="HisK_dim/P_sf"/>
</dbReference>
<evidence type="ECO:0000256" key="5">
    <source>
        <dbReference type="ARBA" id="ARBA00022741"/>
    </source>
</evidence>
<dbReference type="EC" id="2.7.13.3" evidence="2"/>
<dbReference type="Gene3D" id="1.10.287.130">
    <property type="match status" value="1"/>
</dbReference>
<keyword evidence="3" id="KW-0597">Phosphoprotein</keyword>
<dbReference type="Gene3D" id="3.30.565.10">
    <property type="entry name" value="Histidine kinase-like ATPase, C-terminal domain"/>
    <property type="match status" value="1"/>
</dbReference>
<dbReference type="PROSITE" id="PS50109">
    <property type="entry name" value="HIS_KIN"/>
    <property type="match status" value="1"/>
</dbReference>
<protein>
    <recommendedName>
        <fullName evidence="2">histidine kinase</fullName>
        <ecNumber evidence="2">2.7.13.3</ecNumber>
    </recommendedName>
</protein>
<evidence type="ECO:0000256" key="3">
    <source>
        <dbReference type="ARBA" id="ARBA00022553"/>
    </source>
</evidence>
<evidence type="ECO:0000256" key="7">
    <source>
        <dbReference type="ARBA" id="ARBA00022840"/>
    </source>
</evidence>
<evidence type="ECO:0000256" key="4">
    <source>
        <dbReference type="ARBA" id="ARBA00022679"/>
    </source>
</evidence>
<name>A0A7M1B9M2_9BACT</name>
<dbReference type="PANTHER" id="PTHR43065">
    <property type="entry name" value="SENSOR HISTIDINE KINASE"/>
    <property type="match status" value="1"/>
</dbReference>
<dbReference type="Pfam" id="PF02518">
    <property type="entry name" value="HATPase_c"/>
    <property type="match status" value="1"/>
</dbReference>
<dbReference type="KEGG" id="spal:FM071_08910"/>
<reference evidence="10 11" key="1">
    <citation type="submission" date="2019-07" db="EMBL/GenBank/DDBJ databases">
        <title>Sulfurimonas paralvinellae sp. nov., a novel mesophilic, hydrogen- and sulfur-oxidizing chemolithoautotroph within the Epsilonproteo- bacteria isolated from a deep-sea hydrothermal vent polychaete nest, reclassification of Thiomicrospira denitrificans as Sulfurimonas denitrificans comb. nov. and emended description of the genus Sulfurimonas.</title>
        <authorList>
            <person name="Wang S."/>
            <person name="Jiang L."/>
            <person name="Shao Z."/>
        </authorList>
    </citation>
    <scope>NUCLEOTIDE SEQUENCE [LARGE SCALE GENOMIC DNA]</scope>
    <source>
        <strain evidence="10 11">GO25</strain>
    </source>
</reference>
<keyword evidence="6 10" id="KW-0418">Kinase</keyword>
<dbReference type="GO" id="GO:0005524">
    <property type="term" value="F:ATP binding"/>
    <property type="evidence" value="ECO:0007669"/>
    <property type="project" value="UniProtKB-KW"/>
</dbReference>
<dbReference type="Proteomes" id="UP000593580">
    <property type="component" value="Chromosome"/>
</dbReference>
<evidence type="ECO:0000256" key="1">
    <source>
        <dbReference type="ARBA" id="ARBA00000085"/>
    </source>
</evidence>
<evidence type="ECO:0000313" key="11">
    <source>
        <dbReference type="Proteomes" id="UP000593580"/>
    </source>
</evidence>
<dbReference type="SMART" id="SM00387">
    <property type="entry name" value="HATPase_c"/>
    <property type="match status" value="1"/>
</dbReference>
<dbReference type="InterPro" id="IPR004358">
    <property type="entry name" value="Sig_transdc_His_kin-like_C"/>
</dbReference>
<keyword evidence="4" id="KW-0808">Transferase</keyword>
<sequence>MEEDKSKKILHEIELLLKSTKIEALHESACDQIPQKINELVASYEEQKRRDAKTIKNQAYFIKQIDKRTININATSQRKDALLAQQSKMAAMGEMMDAVAHQWKQPLNSLSMMNDMLMDDFKNDLVDEAYIQDVTEMTHMQIEHMINTLNEFRTFFRPSKDAQDFSVSECLESVQVLMKDELLKNTISVNVDIQEDITLHGQVNEFKHLFLNLISNAIDAFNEKAIQNRTIEIKTFQNDHHGIIEFEDNAGGIPQHVINSIFKPNVTTKADGKGTGIGLYMSSQIVQKHNGSISVENANDGALFRISIKS</sequence>
<dbReference type="InterPro" id="IPR003661">
    <property type="entry name" value="HisK_dim/P_dom"/>
</dbReference>
<proteinExistence type="predicted"/>
<keyword evidence="5" id="KW-0547">Nucleotide-binding</keyword>